<name>A0A380SYA7_9PSED</name>
<dbReference type="AlphaFoldDB" id="A0A380SYA7"/>
<protein>
    <submittedName>
        <fullName evidence="2">Paraquat-inducible protein A</fullName>
    </submittedName>
</protein>
<reference evidence="3" key="1">
    <citation type="submission" date="2018-07" db="EMBL/GenBank/DDBJ databases">
        <authorList>
            <person name="Blom J."/>
        </authorList>
    </citation>
    <scope>NUCLEOTIDE SEQUENCE [LARGE SCALE GENOMIC DNA]</scope>
    <source>
        <strain evidence="3">CCOS 864</strain>
    </source>
</reference>
<gene>
    <name evidence="2" type="ORF">CCOS864_02432</name>
</gene>
<organism evidence="2 3">
    <name type="scientific">Pseudomonas wadenswilerensis</name>
    <dbReference type="NCBI Taxonomy" id="1785161"/>
    <lineage>
        <taxon>Bacteria</taxon>
        <taxon>Pseudomonadati</taxon>
        <taxon>Pseudomonadota</taxon>
        <taxon>Gammaproteobacteria</taxon>
        <taxon>Pseudomonadales</taxon>
        <taxon>Pseudomonadaceae</taxon>
        <taxon>Pseudomonas</taxon>
    </lineage>
</organism>
<proteinExistence type="predicted"/>
<sequence length="199" mass="21782">MLDTHQLIICEHCDCVYQKVSLGKHQKALCQCCGAVLQRYNGLSVQQRLALSVTALILWVFANFYPIMSISLKGLHNSATLWDSVRALATGPITFIALVAAISIIIAPVFQLLLLIWVLGFALAGGRAPGFSLCMRWLETLRPWSMLEVCLLGAMVAVFKLAGMLDVLPGIGLVALAVLSLLILRIAGRDIRELWDLLP</sequence>
<dbReference type="RefSeq" id="WP_115086568.1">
    <property type="nucleotide sequence ID" value="NZ_CBCSFG010000013.1"/>
</dbReference>
<accession>A0A380SYA7</accession>
<feature type="transmembrane region" description="Helical" evidence="1">
    <location>
        <begin position="49"/>
        <end position="72"/>
    </location>
</feature>
<evidence type="ECO:0000313" key="3">
    <source>
        <dbReference type="Proteomes" id="UP000255177"/>
    </source>
</evidence>
<dbReference type="EMBL" id="UIDD01000007">
    <property type="protein sequence ID" value="SUQ62982.1"/>
    <property type="molecule type" value="Genomic_DNA"/>
</dbReference>
<dbReference type="Proteomes" id="UP000255177">
    <property type="component" value="Unassembled WGS sequence"/>
</dbReference>
<evidence type="ECO:0000313" key="2">
    <source>
        <dbReference type="EMBL" id="SUQ62982.1"/>
    </source>
</evidence>
<keyword evidence="1" id="KW-0812">Transmembrane</keyword>
<evidence type="ECO:0000256" key="1">
    <source>
        <dbReference type="SAM" id="Phobius"/>
    </source>
</evidence>
<keyword evidence="1" id="KW-1133">Transmembrane helix</keyword>
<feature type="transmembrane region" description="Helical" evidence="1">
    <location>
        <begin position="168"/>
        <end position="187"/>
    </location>
</feature>
<dbReference type="InterPro" id="IPR007498">
    <property type="entry name" value="PqiA-like"/>
</dbReference>
<feature type="transmembrane region" description="Helical" evidence="1">
    <location>
        <begin position="92"/>
        <end position="123"/>
    </location>
</feature>
<keyword evidence="1" id="KW-0472">Membrane</keyword>
<dbReference type="Pfam" id="PF04403">
    <property type="entry name" value="PqiA"/>
    <property type="match status" value="1"/>
</dbReference>
<keyword evidence="3" id="KW-1185">Reference proteome</keyword>